<keyword evidence="8" id="KW-0175">Coiled coil</keyword>
<keyword evidence="4" id="KW-1003">Cell membrane</keyword>
<dbReference type="RefSeq" id="WP_275822170.1">
    <property type="nucleotide sequence ID" value="NZ_JARHUD010000004.1"/>
</dbReference>
<keyword evidence="7 10" id="KW-0472">Membrane</keyword>
<organism evidence="11 12">
    <name type="scientific">Aquibaculum arenosum</name>
    <dbReference type="NCBI Taxonomy" id="3032591"/>
    <lineage>
        <taxon>Bacteria</taxon>
        <taxon>Pseudomonadati</taxon>
        <taxon>Pseudomonadota</taxon>
        <taxon>Alphaproteobacteria</taxon>
        <taxon>Rhodospirillales</taxon>
        <taxon>Rhodovibrionaceae</taxon>
        <taxon>Aquibaculum</taxon>
    </lineage>
</organism>
<evidence type="ECO:0000313" key="11">
    <source>
        <dbReference type="EMBL" id="MDF2096102.1"/>
    </source>
</evidence>
<feature type="transmembrane region" description="Helical" evidence="10">
    <location>
        <begin position="307"/>
        <end position="325"/>
    </location>
</feature>
<dbReference type="EMBL" id="JARHUD010000004">
    <property type="protein sequence ID" value="MDF2096102.1"/>
    <property type="molecule type" value="Genomic_DNA"/>
</dbReference>
<evidence type="ECO:0000256" key="7">
    <source>
        <dbReference type="ARBA" id="ARBA00023136"/>
    </source>
</evidence>
<sequence>MRRGVDPRTILLFAVAIIAALHFGQDIFIPLAVAVLLSFVLAPLVRLLRRIYLPRLLAVLLVVTVAFMIVAGIFGVVADQLRDLASNLPRYEYTLRNKIRNIDVSLPADSGFERAFQTLRQVGEEIERKAAPDGNGEEAQSPPAPAGPTPTGSSSQASEEGSEEAQGPSVVRIAPQPQSAWETVKSIAGPLFKPLATAGLVLVLVVFMLLKREDLRDRVIRLAGAEDVLRTTAAIDDAASRVSRYLLMHLIINVTYGIPVALGLWVIGVPNPLLWGLLATVLRFIPYAGPIISAIMPIALAFAVDPGWSMVLMTIALLIVLEVFSNNVMEPWLYGSSTGLSSIAIIAGAVFWVTLWGPVGLLLATPLTVCLVVLGRHVPHLSFLDILLGSAPALPPEIKLYQRLLAGDEQEVEELTEELAERMELEVLCDEVLFSVLALAEQDRRRGALSTAQQEQIGSTLVEILDELIVDQGGAPAEAIPTAASAGDGGLCLLVAARHQLDEAAANLLCRLLQRRGTRVAVVSPRAVARRALADLEPGRVDRLLICYISPVSLHHPRRMFRRLRAVFPPPTPAGLCLLHAEGDAAQGALAEGVERITSARMLLDSIPGKPTGVDIPSAELRRRA</sequence>
<keyword evidence="3" id="KW-0813">Transport</keyword>
<keyword evidence="5 10" id="KW-0812">Transmembrane</keyword>
<evidence type="ECO:0000256" key="3">
    <source>
        <dbReference type="ARBA" id="ARBA00022448"/>
    </source>
</evidence>
<gene>
    <name evidence="11" type="ORF">P2G67_08950</name>
</gene>
<feature type="transmembrane region" description="Helical" evidence="10">
    <location>
        <begin position="27"/>
        <end position="45"/>
    </location>
</feature>
<dbReference type="PANTHER" id="PTHR21716">
    <property type="entry name" value="TRANSMEMBRANE PROTEIN"/>
    <property type="match status" value="1"/>
</dbReference>
<feature type="transmembrane region" description="Helical" evidence="10">
    <location>
        <begin position="57"/>
        <end position="78"/>
    </location>
</feature>
<evidence type="ECO:0000313" key="12">
    <source>
        <dbReference type="Proteomes" id="UP001215503"/>
    </source>
</evidence>
<feature type="transmembrane region" description="Helical" evidence="10">
    <location>
        <begin position="273"/>
        <end position="295"/>
    </location>
</feature>
<proteinExistence type="inferred from homology"/>
<name>A0ABT5YML8_9PROT</name>
<evidence type="ECO:0000256" key="1">
    <source>
        <dbReference type="ARBA" id="ARBA00004651"/>
    </source>
</evidence>
<evidence type="ECO:0000256" key="4">
    <source>
        <dbReference type="ARBA" id="ARBA00022475"/>
    </source>
</evidence>
<dbReference type="Pfam" id="PF01594">
    <property type="entry name" value="AI-2E_transport"/>
    <property type="match status" value="2"/>
</dbReference>
<evidence type="ECO:0000256" key="6">
    <source>
        <dbReference type="ARBA" id="ARBA00022989"/>
    </source>
</evidence>
<comment type="similarity">
    <text evidence="2">Belongs to the autoinducer-2 exporter (AI-2E) (TC 2.A.86) family.</text>
</comment>
<feature type="compositionally biased region" description="Low complexity" evidence="9">
    <location>
        <begin position="149"/>
        <end position="167"/>
    </location>
</feature>
<protein>
    <submittedName>
        <fullName evidence="11">AI-2E family transporter</fullName>
    </submittedName>
</protein>
<feature type="transmembrane region" description="Helical" evidence="10">
    <location>
        <begin position="5"/>
        <end position="21"/>
    </location>
</feature>
<feature type="transmembrane region" description="Helical" evidence="10">
    <location>
        <begin position="245"/>
        <end position="267"/>
    </location>
</feature>
<dbReference type="PANTHER" id="PTHR21716:SF53">
    <property type="entry name" value="PERMEASE PERM-RELATED"/>
    <property type="match status" value="1"/>
</dbReference>
<comment type="caution">
    <text evidence="11">The sequence shown here is derived from an EMBL/GenBank/DDBJ whole genome shotgun (WGS) entry which is preliminary data.</text>
</comment>
<evidence type="ECO:0000256" key="10">
    <source>
        <dbReference type="SAM" id="Phobius"/>
    </source>
</evidence>
<feature type="transmembrane region" description="Helical" evidence="10">
    <location>
        <begin position="345"/>
        <end position="374"/>
    </location>
</feature>
<evidence type="ECO:0000256" key="8">
    <source>
        <dbReference type="SAM" id="Coils"/>
    </source>
</evidence>
<evidence type="ECO:0000256" key="9">
    <source>
        <dbReference type="SAM" id="MobiDB-lite"/>
    </source>
</evidence>
<feature type="coiled-coil region" evidence="8">
    <location>
        <begin position="398"/>
        <end position="425"/>
    </location>
</feature>
<reference evidence="11 12" key="1">
    <citation type="submission" date="2023-03" db="EMBL/GenBank/DDBJ databases">
        <title>Fodinicurvata sp. CAU 1616 isolated from sea sendiment.</title>
        <authorList>
            <person name="Kim W."/>
        </authorList>
    </citation>
    <scope>NUCLEOTIDE SEQUENCE [LARGE SCALE GENOMIC DNA]</scope>
    <source>
        <strain evidence="11 12">CAU 1616</strain>
    </source>
</reference>
<evidence type="ECO:0000256" key="5">
    <source>
        <dbReference type="ARBA" id="ARBA00022692"/>
    </source>
</evidence>
<evidence type="ECO:0000256" key="2">
    <source>
        <dbReference type="ARBA" id="ARBA00009773"/>
    </source>
</evidence>
<dbReference type="InterPro" id="IPR002549">
    <property type="entry name" value="AI-2E-like"/>
</dbReference>
<comment type="subcellular location">
    <subcellularLocation>
        <location evidence="1">Cell membrane</location>
        <topology evidence="1">Multi-pass membrane protein</topology>
    </subcellularLocation>
</comment>
<keyword evidence="6 10" id="KW-1133">Transmembrane helix</keyword>
<feature type="region of interest" description="Disordered" evidence="9">
    <location>
        <begin position="129"/>
        <end position="170"/>
    </location>
</feature>
<dbReference type="Proteomes" id="UP001215503">
    <property type="component" value="Unassembled WGS sequence"/>
</dbReference>
<keyword evidence="12" id="KW-1185">Reference proteome</keyword>
<accession>A0ABT5YML8</accession>
<feature type="transmembrane region" description="Helical" evidence="10">
    <location>
        <begin position="191"/>
        <end position="210"/>
    </location>
</feature>